<dbReference type="InterPro" id="IPR007138">
    <property type="entry name" value="ABM_dom"/>
</dbReference>
<name>A0A815E9F5_9BILA</name>
<evidence type="ECO:0000313" key="2">
    <source>
        <dbReference type="EMBL" id="CAF0908296.1"/>
    </source>
</evidence>
<sequence length="117" mass="13761">MSRSVIHSVIDLLVKSESIEKVRQILLTIVEATRKEDGCLKYKLFENLYDNCQFTFIGAWENEDAFDDHLQSDHFRKGDQEIKQDLVKSIDVKRYKYIQNDPNNISERKTSSFCILI</sequence>
<dbReference type="AlphaFoldDB" id="A0A815E9F5"/>
<dbReference type="Gene3D" id="3.30.70.100">
    <property type="match status" value="1"/>
</dbReference>
<protein>
    <recommendedName>
        <fullName evidence="1">ABM domain-containing protein</fullName>
    </recommendedName>
</protein>
<dbReference type="Proteomes" id="UP000663854">
    <property type="component" value="Unassembled WGS sequence"/>
</dbReference>
<dbReference type="EMBL" id="CAJNOL010001197">
    <property type="protein sequence ID" value="CAF1310275.1"/>
    <property type="molecule type" value="Genomic_DNA"/>
</dbReference>
<dbReference type="Proteomes" id="UP000663870">
    <property type="component" value="Unassembled WGS sequence"/>
</dbReference>
<evidence type="ECO:0000313" key="4">
    <source>
        <dbReference type="EMBL" id="CAF1310275.1"/>
    </source>
</evidence>
<evidence type="ECO:0000313" key="3">
    <source>
        <dbReference type="EMBL" id="CAF1309480.1"/>
    </source>
</evidence>
<evidence type="ECO:0000259" key="1">
    <source>
        <dbReference type="PROSITE" id="PS51725"/>
    </source>
</evidence>
<dbReference type="PANTHER" id="PTHR33336">
    <property type="entry name" value="QUINOL MONOOXYGENASE YGIN-RELATED"/>
    <property type="match status" value="1"/>
</dbReference>
<dbReference type="EMBL" id="CAJNOL010001194">
    <property type="protein sequence ID" value="CAF1309480.1"/>
    <property type="molecule type" value="Genomic_DNA"/>
</dbReference>
<keyword evidence="5" id="KW-1185">Reference proteome</keyword>
<reference evidence="3" key="1">
    <citation type="submission" date="2021-02" db="EMBL/GenBank/DDBJ databases">
        <authorList>
            <person name="Nowell W R."/>
        </authorList>
    </citation>
    <scope>NUCLEOTIDE SEQUENCE</scope>
</reference>
<dbReference type="InterPro" id="IPR011008">
    <property type="entry name" value="Dimeric_a/b-barrel"/>
</dbReference>
<dbReference type="PROSITE" id="PS51725">
    <property type="entry name" value="ABM"/>
    <property type="match status" value="1"/>
</dbReference>
<dbReference type="Pfam" id="PF03992">
    <property type="entry name" value="ABM"/>
    <property type="match status" value="1"/>
</dbReference>
<dbReference type="EMBL" id="CAJNOH010000149">
    <property type="protein sequence ID" value="CAF0908296.1"/>
    <property type="molecule type" value="Genomic_DNA"/>
</dbReference>
<dbReference type="PANTHER" id="PTHR33336:SF15">
    <property type="entry name" value="ABM DOMAIN-CONTAINING PROTEIN"/>
    <property type="match status" value="1"/>
</dbReference>
<dbReference type="GO" id="GO:0003824">
    <property type="term" value="F:catalytic activity"/>
    <property type="evidence" value="ECO:0007669"/>
    <property type="project" value="TreeGrafter"/>
</dbReference>
<gene>
    <name evidence="3" type="ORF">JXQ802_LOCUS29939</name>
    <name evidence="4" type="ORF">JXQ802_LOCUS29983</name>
    <name evidence="2" type="ORF">PYM288_LOCUS9879</name>
</gene>
<organism evidence="3 5">
    <name type="scientific">Rotaria sordida</name>
    <dbReference type="NCBI Taxonomy" id="392033"/>
    <lineage>
        <taxon>Eukaryota</taxon>
        <taxon>Metazoa</taxon>
        <taxon>Spiralia</taxon>
        <taxon>Gnathifera</taxon>
        <taxon>Rotifera</taxon>
        <taxon>Eurotatoria</taxon>
        <taxon>Bdelloidea</taxon>
        <taxon>Philodinida</taxon>
        <taxon>Philodinidae</taxon>
        <taxon>Rotaria</taxon>
    </lineage>
</organism>
<comment type="caution">
    <text evidence="3">The sequence shown here is derived from an EMBL/GenBank/DDBJ whole genome shotgun (WGS) entry which is preliminary data.</text>
</comment>
<dbReference type="SUPFAM" id="SSF54909">
    <property type="entry name" value="Dimeric alpha+beta barrel"/>
    <property type="match status" value="1"/>
</dbReference>
<feature type="domain" description="ABM" evidence="1">
    <location>
        <begin position="6"/>
        <end position="98"/>
    </location>
</feature>
<accession>A0A815E9F5</accession>
<proteinExistence type="predicted"/>
<dbReference type="InterPro" id="IPR050744">
    <property type="entry name" value="AI-2_Isomerase_LsrG"/>
</dbReference>
<evidence type="ECO:0000313" key="5">
    <source>
        <dbReference type="Proteomes" id="UP000663870"/>
    </source>
</evidence>